<keyword evidence="5" id="KW-1185">Reference proteome</keyword>
<dbReference type="SUPFAM" id="SSF57756">
    <property type="entry name" value="Retrovirus zinc finger-like domains"/>
    <property type="match status" value="1"/>
</dbReference>
<dbReference type="InterPro" id="IPR001878">
    <property type="entry name" value="Znf_CCHC"/>
</dbReference>
<dbReference type="EMBL" id="BQNB010014954">
    <property type="protein sequence ID" value="GJT34331.1"/>
    <property type="molecule type" value="Genomic_DNA"/>
</dbReference>
<feature type="domain" description="CCHC-type" evidence="3">
    <location>
        <begin position="171"/>
        <end position="184"/>
    </location>
</feature>
<comment type="caution">
    <text evidence="4">The sequence shown here is derived from an EMBL/GenBank/DDBJ whole genome shotgun (WGS) entry which is preliminary data.</text>
</comment>
<dbReference type="Proteomes" id="UP001151760">
    <property type="component" value="Unassembled WGS sequence"/>
</dbReference>
<dbReference type="Pfam" id="PF00098">
    <property type="entry name" value="zf-CCHC"/>
    <property type="match status" value="1"/>
</dbReference>
<evidence type="ECO:0000313" key="5">
    <source>
        <dbReference type="Proteomes" id="UP001151760"/>
    </source>
</evidence>
<dbReference type="PROSITE" id="PS50158">
    <property type="entry name" value="ZF_CCHC"/>
    <property type="match status" value="1"/>
</dbReference>
<evidence type="ECO:0000259" key="3">
    <source>
        <dbReference type="PROSITE" id="PS50158"/>
    </source>
</evidence>
<dbReference type="InterPro" id="IPR036875">
    <property type="entry name" value="Znf_CCHC_sf"/>
</dbReference>
<dbReference type="Gene3D" id="4.10.60.10">
    <property type="entry name" value="Zinc finger, CCHC-type"/>
    <property type="match status" value="1"/>
</dbReference>
<proteinExistence type="predicted"/>
<keyword evidence="1" id="KW-0862">Zinc</keyword>
<organism evidence="4 5">
    <name type="scientific">Tanacetum coccineum</name>
    <dbReference type="NCBI Taxonomy" id="301880"/>
    <lineage>
        <taxon>Eukaryota</taxon>
        <taxon>Viridiplantae</taxon>
        <taxon>Streptophyta</taxon>
        <taxon>Embryophyta</taxon>
        <taxon>Tracheophyta</taxon>
        <taxon>Spermatophyta</taxon>
        <taxon>Magnoliopsida</taxon>
        <taxon>eudicotyledons</taxon>
        <taxon>Gunneridae</taxon>
        <taxon>Pentapetalae</taxon>
        <taxon>asterids</taxon>
        <taxon>campanulids</taxon>
        <taxon>Asterales</taxon>
        <taxon>Asteraceae</taxon>
        <taxon>Asteroideae</taxon>
        <taxon>Anthemideae</taxon>
        <taxon>Anthemidinae</taxon>
        <taxon>Tanacetum</taxon>
    </lineage>
</organism>
<sequence>MFEGDNTSIVIQSPCYSASKTLEYKGDQLNAAPLLEVENFTNWKKRFICRIISIEPQFENIIKVVPISPWQLVKGSLKYNGQQMRESIYDNENKKALTTVTPLSTAVISTSIIQDFQNSPDDKEDTRSNQEYLNDLKEEYQARVLLAKSKRFFKKGSQRFSGPKATEDTQCHKCGRNGHFARDCFSKTSVPSFPLLNQNKTQPRLTSSSHHKTESKDFEAKYNKVKAKLAILSLEDVSSDDNEVMEVKALMAFAEEEEFLLAKNVQEMRNGFRSL</sequence>
<evidence type="ECO:0000256" key="2">
    <source>
        <dbReference type="SAM" id="MobiDB-lite"/>
    </source>
</evidence>
<keyword evidence="1" id="KW-0863">Zinc-finger</keyword>
<protein>
    <submittedName>
        <fullName evidence="4">Retrovirus-related pol polyprotein from transposon TNT 1-94</fullName>
    </submittedName>
</protein>
<evidence type="ECO:0000313" key="4">
    <source>
        <dbReference type="EMBL" id="GJT34331.1"/>
    </source>
</evidence>
<feature type="compositionally biased region" description="Polar residues" evidence="2">
    <location>
        <begin position="195"/>
        <end position="208"/>
    </location>
</feature>
<feature type="region of interest" description="Disordered" evidence="2">
    <location>
        <begin position="195"/>
        <end position="217"/>
    </location>
</feature>
<keyword evidence="1" id="KW-0479">Metal-binding</keyword>
<accession>A0ABQ5D4U5</accession>
<reference evidence="4" key="2">
    <citation type="submission" date="2022-01" db="EMBL/GenBank/DDBJ databases">
        <authorList>
            <person name="Yamashiro T."/>
            <person name="Shiraishi A."/>
            <person name="Satake H."/>
            <person name="Nakayama K."/>
        </authorList>
    </citation>
    <scope>NUCLEOTIDE SEQUENCE</scope>
</reference>
<evidence type="ECO:0000256" key="1">
    <source>
        <dbReference type="PROSITE-ProRule" id="PRU00047"/>
    </source>
</evidence>
<reference evidence="4" key="1">
    <citation type="journal article" date="2022" name="Int. J. Mol. Sci.">
        <title>Draft Genome of Tanacetum Coccineum: Genomic Comparison of Closely Related Tanacetum-Family Plants.</title>
        <authorList>
            <person name="Yamashiro T."/>
            <person name="Shiraishi A."/>
            <person name="Nakayama K."/>
            <person name="Satake H."/>
        </authorList>
    </citation>
    <scope>NUCLEOTIDE SEQUENCE</scope>
</reference>
<name>A0ABQ5D4U5_9ASTR</name>
<gene>
    <name evidence="4" type="ORF">Tco_0924750</name>
</gene>